<evidence type="ECO:0000313" key="7">
    <source>
        <dbReference type="Proteomes" id="UP000002852"/>
    </source>
</evidence>
<organism evidence="6 7">
    <name type="scientific">Xiphophorus maculatus</name>
    <name type="common">Southern platyfish</name>
    <name type="synonym">Platypoecilus maculatus</name>
    <dbReference type="NCBI Taxonomy" id="8083"/>
    <lineage>
        <taxon>Eukaryota</taxon>
        <taxon>Metazoa</taxon>
        <taxon>Chordata</taxon>
        <taxon>Craniata</taxon>
        <taxon>Vertebrata</taxon>
        <taxon>Euteleostomi</taxon>
        <taxon>Actinopterygii</taxon>
        <taxon>Neopterygii</taxon>
        <taxon>Teleostei</taxon>
        <taxon>Neoteleostei</taxon>
        <taxon>Acanthomorphata</taxon>
        <taxon>Ovalentaria</taxon>
        <taxon>Atherinomorphae</taxon>
        <taxon>Cyprinodontiformes</taxon>
        <taxon>Poeciliidae</taxon>
        <taxon>Poeciliinae</taxon>
        <taxon>Xiphophorus</taxon>
    </lineage>
</organism>
<dbReference type="InterPro" id="IPR007110">
    <property type="entry name" value="Ig-like_dom"/>
</dbReference>
<dbReference type="Proteomes" id="UP000002852">
    <property type="component" value="Unassembled WGS sequence"/>
</dbReference>
<evidence type="ECO:0000313" key="6">
    <source>
        <dbReference type="Ensembl" id="ENSXMAP00000040752.1"/>
    </source>
</evidence>
<dbReference type="AlphaFoldDB" id="A0A3B5RAP6"/>
<reference evidence="7" key="1">
    <citation type="submission" date="2012-01" db="EMBL/GenBank/DDBJ databases">
        <authorList>
            <person name="Walter R."/>
            <person name="Schartl M."/>
            <person name="Warren W."/>
        </authorList>
    </citation>
    <scope>NUCLEOTIDE SEQUENCE [LARGE SCALE GENOMIC DNA]</scope>
    <source>
        <strain evidence="7">JP 163 A</strain>
    </source>
</reference>
<feature type="domain" description="Ig-like" evidence="5">
    <location>
        <begin position="108"/>
        <end position="188"/>
    </location>
</feature>
<proteinExistence type="predicted"/>
<dbReference type="InParanoid" id="A0A3B5RAP6"/>
<accession>A0A3B5RAP6</accession>
<dbReference type="GO" id="GO:0006955">
    <property type="term" value="P:immune response"/>
    <property type="evidence" value="ECO:0007669"/>
    <property type="project" value="TreeGrafter"/>
</dbReference>
<sequence>MTGFHFTVLIQLLYRVGKAPTVILQPNRTVVYRGERVTLRCEIWGGGGTEWTYEWKTNNGNAEKSSNEYIINRVSDTNSGKYSCMARGDHQLTEWSDAVTLTVRLSKPTVILEPSGPVVYRGEKVTLRCEIWGGGGTEWTYEWKTNNGNAEKSSNEYRINRVSDTNSGEYSCMARGDHQLTEWSDAVTLTVRLSKPTVILEPSGPVVYSGEKVTLRCEIWEGGRRTQWTYEWKRNNGNAEKRSREYRIITVNEYHSGKYSCMARGDHQLTEWSDAVTLTVRLPITPTVIKQPSWAQIYRGERVTLRCEIQDDGGTQWTYEWRPNNINSPTSSEFMITADSRGYYSCRGRRDSFTITKWGVITLTVFNSHPAASLSVSPDRVQHLIDQSVTMNCGGNDTKWRMRRFTGSTSPSYVQCSNWGTMHGSSCTINRLEDHSGVYWCESGSGEFSNAVNITVQDDYYDVIILVSPVHPVTEGDPVTLSCRDKEQNLLSNVIFYHNNKLINNDSRGELKISAVSKSDEGFYKCQHSGKESPRSWMSVRGEKD</sequence>
<reference evidence="7" key="2">
    <citation type="journal article" date="2013" name="Nat. Genet.">
        <title>The genome of the platyfish, Xiphophorus maculatus, provides insights into evolutionary adaptation and several complex traits.</title>
        <authorList>
            <person name="Schartl M."/>
            <person name="Walter R.B."/>
            <person name="Shen Y."/>
            <person name="Garcia T."/>
            <person name="Catchen J."/>
            <person name="Amores A."/>
            <person name="Braasch I."/>
            <person name="Chalopin D."/>
            <person name="Volff J.N."/>
            <person name="Lesch K.P."/>
            <person name="Bisazza A."/>
            <person name="Minx P."/>
            <person name="Hillier L."/>
            <person name="Wilson R.K."/>
            <person name="Fuerstenberg S."/>
            <person name="Boore J."/>
            <person name="Searle S."/>
            <person name="Postlethwait J.H."/>
            <person name="Warren W.C."/>
        </authorList>
    </citation>
    <scope>NUCLEOTIDE SEQUENCE [LARGE SCALE GENOMIC DNA]</scope>
    <source>
        <strain evidence="7">JP 163 A</strain>
    </source>
</reference>
<feature type="signal peptide" evidence="4">
    <location>
        <begin position="1"/>
        <end position="19"/>
    </location>
</feature>
<dbReference type="InterPro" id="IPR003599">
    <property type="entry name" value="Ig_sub"/>
</dbReference>
<reference evidence="6" key="3">
    <citation type="submission" date="2025-08" db="UniProtKB">
        <authorList>
            <consortium name="Ensembl"/>
        </authorList>
    </citation>
    <scope>IDENTIFICATION</scope>
    <source>
        <strain evidence="6">JP 163 A</strain>
    </source>
</reference>
<keyword evidence="7" id="KW-1185">Reference proteome</keyword>
<dbReference type="InterPro" id="IPR050488">
    <property type="entry name" value="Ig_Fc_receptor"/>
</dbReference>
<protein>
    <recommendedName>
        <fullName evidence="5">Ig-like domain-containing protein</fullName>
    </recommendedName>
</protein>
<evidence type="ECO:0000256" key="3">
    <source>
        <dbReference type="SAM" id="MobiDB-lite"/>
    </source>
</evidence>
<feature type="chain" id="PRO_5017360694" description="Ig-like domain-containing protein" evidence="4">
    <location>
        <begin position="20"/>
        <end position="545"/>
    </location>
</feature>
<evidence type="ECO:0000256" key="1">
    <source>
        <dbReference type="ARBA" id="ARBA00022729"/>
    </source>
</evidence>
<keyword evidence="1 4" id="KW-0732">Signal</keyword>
<evidence type="ECO:0000256" key="2">
    <source>
        <dbReference type="ARBA" id="ARBA00023157"/>
    </source>
</evidence>
<dbReference type="GO" id="GO:0004888">
    <property type="term" value="F:transmembrane signaling receptor activity"/>
    <property type="evidence" value="ECO:0007669"/>
    <property type="project" value="TreeGrafter"/>
</dbReference>
<reference evidence="6" key="4">
    <citation type="submission" date="2025-09" db="UniProtKB">
        <authorList>
            <consortium name="Ensembl"/>
        </authorList>
    </citation>
    <scope>IDENTIFICATION</scope>
    <source>
        <strain evidence="6">JP 163 A</strain>
    </source>
</reference>
<dbReference type="SMART" id="SM00409">
    <property type="entry name" value="IG"/>
    <property type="match status" value="6"/>
</dbReference>
<dbReference type="Gene3D" id="2.60.40.10">
    <property type="entry name" value="Immunoglobulins"/>
    <property type="match status" value="6"/>
</dbReference>
<feature type="domain" description="Ig-like" evidence="5">
    <location>
        <begin position="20"/>
        <end position="100"/>
    </location>
</feature>
<dbReference type="InterPro" id="IPR013783">
    <property type="entry name" value="Ig-like_fold"/>
</dbReference>
<feature type="region of interest" description="Disordered" evidence="3">
    <location>
        <begin position="526"/>
        <end position="545"/>
    </location>
</feature>
<evidence type="ECO:0000259" key="5">
    <source>
        <dbReference type="PROSITE" id="PS50835"/>
    </source>
</evidence>
<dbReference type="Pfam" id="PF13895">
    <property type="entry name" value="Ig_2"/>
    <property type="match status" value="1"/>
</dbReference>
<evidence type="ECO:0000256" key="4">
    <source>
        <dbReference type="SAM" id="SignalP"/>
    </source>
</evidence>
<dbReference type="PANTHER" id="PTHR11481:SF112">
    <property type="entry name" value="FC RECEPTOR-LIKE PROTEIN 4-RELATED"/>
    <property type="match status" value="1"/>
</dbReference>
<dbReference type="OMA" id="YSCMARG"/>
<name>A0A3B5RAP6_XIPMA</name>
<dbReference type="STRING" id="8083.ENSXMAP00000040752"/>
<dbReference type="SUPFAM" id="SSF48726">
    <property type="entry name" value="Immunoglobulin"/>
    <property type="match status" value="6"/>
</dbReference>
<dbReference type="InterPro" id="IPR036179">
    <property type="entry name" value="Ig-like_dom_sf"/>
</dbReference>
<keyword evidence="2" id="KW-1015">Disulfide bond</keyword>
<dbReference type="GO" id="GO:0007166">
    <property type="term" value="P:cell surface receptor signaling pathway"/>
    <property type="evidence" value="ECO:0007669"/>
    <property type="project" value="TreeGrafter"/>
</dbReference>
<dbReference type="Ensembl" id="ENSXMAT00000021477.1">
    <property type="protein sequence ID" value="ENSXMAP00000040752.1"/>
    <property type="gene ID" value="ENSXMAG00000028128.1"/>
</dbReference>
<dbReference type="PANTHER" id="PTHR11481">
    <property type="entry name" value="IMMUNOGLOBULIN FC RECEPTOR"/>
    <property type="match status" value="1"/>
</dbReference>
<dbReference type="GO" id="GO:0009897">
    <property type="term" value="C:external side of plasma membrane"/>
    <property type="evidence" value="ECO:0007669"/>
    <property type="project" value="TreeGrafter"/>
</dbReference>
<dbReference type="SMART" id="SM00408">
    <property type="entry name" value="IGc2"/>
    <property type="match status" value="5"/>
</dbReference>
<dbReference type="GeneTree" id="ENSGT00940000162700"/>
<dbReference type="InterPro" id="IPR003598">
    <property type="entry name" value="Ig_sub2"/>
</dbReference>
<feature type="domain" description="Ig-like" evidence="5">
    <location>
        <begin position="426"/>
        <end position="527"/>
    </location>
</feature>
<feature type="domain" description="Ig-like" evidence="5">
    <location>
        <begin position="286"/>
        <end position="356"/>
    </location>
</feature>
<feature type="domain" description="Ig-like" evidence="5">
    <location>
        <begin position="196"/>
        <end position="277"/>
    </location>
</feature>
<dbReference type="Pfam" id="PF13927">
    <property type="entry name" value="Ig_3"/>
    <property type="match status" value="3"/>
</dbReference>
<dbReference type="PROSITE" id="PS50835">
    <property type="entry name" value="IG_LIKE"/>
    <property type="match status" value="5"/>
</dbReference>